<dbReference type="OrthoDB" id="9813552at2"/>
<organism evidence="3 4">
    <name type="scientific">Clostridium cavendishii DSM 21758</name>
    <dbReference type="NCBI Taxonomy" id="1121302"/>
    <lineage>
        <taxon>Bacteria</taxon>
        <taxon>Bacillati</taxon>
        <taxon>Bacillota</taxon>
        <taxon>Clostridia</taxon>
        <taxon>Eubacteriales</taxon>
        <taxon>Clostridiaceae</taxon>
        <taxon>Clostridium</taxon>
    </lineage>
</organism>
<dbReference type="RefSeq" id="WP_072993897.1">
    <property type="nucleotide sequence ID" value="NZ_FQZB01000034.1"/>
</dbReference>
<dbReference type="Gene3D" id="1.10.1790.10">
    <property type="entry name" value="PRD domain"/>
    <property type="match status" value="1"/>
</dbReference>
<evidence type="ECO:0000313" key="4">
    <source>
        <dbReference type="Proteomes" id="UP000184310"/>
    </source>
</evidence>
<dbReference type="PANTHER" id="PTHR30185:SF16">
    <property type="entry name" value="PROTEIN GLCT"/>
    <property type="match status" value="1"/>
</dbReference>
<sequence length="285" mass="32757">MKTILKVDYVVLKVFNNNIILANNNGKEKILFEKGIGFGKKVGEIIKKGTEIDKIFTIENQFNVQNFNEIVSKNDEKFLALCEEIIYDISNKLGEDLSENIHIGLTEHISFAIKRLNNNEEIQNPFLIEIQTLYPQEFELAKEAAIKIKNSTGVLMPDGEVGFIALHIHSARNNGKLSNTIKYSYIGNKITEYVEKELNIVIDKTSLDYARFLTHMRFAIERIMKKSLIKNDLLNIIKESYPKSYLVAEKVAKILENELEVKVVEDEVAYIAMHIQRFRVSVENN</sequence>
<keyword evidence="1" id="KW-0677">Repeat</keyword>
<dbReference type="SUPFAM" id="SSF63520">
    <property type="entry name" value="PTS-regulatory domain, PRD"/>
    <property type="match status" value="2"/>
</dbReference>
<protein>
    <submittedName>
        <fullName evidence="3">Transcriptional antiterminator, BglG family</fullName>
    </submittedName>
</protein>
<accession>A0A1M6VQW0</accession>
<dbReference type="Gene3D" id="1.20.890.100">
    <property type="match status" value="1"/>
</dbReference>
<feature type="domain" description="PRD" evidence="2">
    <location>
        <begin position="73"/>
        <end position="177"/>
    </location>
</feature>
<dbReference type="NCBIfam" id="NF047357">
    <property type="entry name" value="antiterm_GlcT"/>
    <property type="match status" value="1"/>
</dbReference>
<dbReference type="Pfam" id="PF03123">
    <property type="entry name" value="CAT_RBD"/>
    <property type="match status" value="1"/>
</dbReference>
<dbReference type="GO" id="GO:0003723">
    <property type="term" value="F:RNA binding"/>
    <property type="evidence" value="ECO:0007669"/>
    <property type="project" value="InterPro"/>
</dbReference>
<dbReference type="InterPro" id="IPR011608">
    <property type="entry name" value="PRD"/>
</dbReference>
<proteinExistence type="predicted"/>
<dbReference type="SMART" id="SM01061">
    <property type="entry name" value="CAT_RBD"/>
    <property type="match status" value="1"/>
</dbReference>
<dbReference type="Gene3D" id="1.20.58.1950">
    <property type="match status" value="1"/>
</dbReference>
<gene>
    <name evidence="3" type="ORF">SAMN02745163_04550</name>
</gene>
<name>A0A1M6VQW0_9CLOT</name>
<dbReference type="SUPFAM" id="SSF50151">
    <property type="entry name" value="SacY-like RNA-binding domain"/>
    <property type="match status" value="1"/>
</dbReference>
<dbReference type="PROSITE" id="PS51372">
    <property type="entry name" value="PRD_2"/>
    <property type="match status" value="2"/>
</dbReference>
<feature type="domain" description="PRD" evidence="2">
    <location>
        <begin position="178"/>
        <end position="285"/>
    </location>
</feature>
<dbReference type="EMBL" id="FQZB01000034">
    <property type="protein sequence ID" value="SHK83725.1"/>
    <property type="molecule type" value="Genomic_DNA"/>
</dbReference>
<dbReference type="Pfam" id="PF00874">
    <property type="entry name" value="PRD"/>
    <property type="match status" value="2"/>
</dbReference>
<reference evidence="3 4" key="1">
    <citation type="submission" date="2016-11" db="EMBL/GenBank/DDBJ databases">
        <authorList>
            <person name="Jaros S."/>
            <person name="Januszkiewicz K."/>
            <person name="Wedrychowicz H."/>
        </authorList>
    </citation>
    <scope>NUCLEOTIDE SEQUENCE [LARGE SCALE GENOMIC DNA]</scope>
    <source>
        <strain evidence="3 4">DSM 21758</strain>
    </source>
</reference>
<dbReference type="InterPro" id="IPR036650">
    <property type="entry name" value="CAT_RNA-bd_dom_sf"/>
</dbReference>
<keyword evidence="4" id="KW-1185">Reference proteome</keyword>
<dbReference type="InterPro" id="IPR004341">
    <property type="entry name" value="CAT_RNA-bd_dom"/>
</dbReference>
<evidence type="ECO:0000313" key="3">
    <source>
        <dbReference type="EMBL" id="SHK83725.1"/>
    </source>
</evidence>
<dbReference type="AlphaFoldDB" id="A0A1M6VQW0"/>
<dbReference type="InterPro" id="IPR050661">
    <property type="entry name" value="BglG_antiterminators"/>
</dbReference>
<dbReference type="PANTHER" id="PTHR30185">
    <property type="entry name" value="CRYPTIC BETA-GLUCOSIDE BGL OPERON ANTITERMINATOR"/>
    <property type="match status" value="1"/>
</dbReference>
<evidence type="ECO:0000256" key="1">
    <source>
        <dbReference type="ARBA" id="ARBA00022737"/>
    </source>
</evidence>
<dbReference type="GO" id="GO:0006355">
    <property type="term" value="P:regulation of DNA-templated transcription"/>
    <property type="evidence" value="ECO:0007669"/>
    <property type="project" value="InterPro"/>
</dbReference>
<evidence type="ECO:0000259" key="2">
    <source>
        <dbReference type="PROSITE" id="PS51372"/>
    </source>
</evidence>
<dbReference type="Proteomes" id="UP000184310">
    <property type="component" value="Unassembled WGS sequence"/>
</dbReference>
<dbReference type="STRING" id="1121302.SAMN02745163_04550"/>
<dbReference type="Gene3D" id="2.30.24.10">
    <property type="entry name" value="CAT RNA-binding domain"/>
    <property type="match status" value="1"/>
</dbReference>
<dbReference type="InterPro" id="IPR036634">
    <property type="entry name" value="PRD_sf"/>
</dbReference>